<evidence type="ECO:0000313" key="15">
    <source>
        <dbReference type="EMBL" id="WDD98575.1"/>
    </source>
</evidence>
<dbReference type="PANTHER" id="PTHR13710">
    <property type="entry name" value="DNA HELICASE RECQ FAMILY MEMBER"/>
    <property type="match status" value="1"/>
</dbReference>
<dbReference type="NCBIfam" id="TIGR00614">
    <property type="entry name" value="recQ_fam"/>
    <property type="match status" value="1"/>
</dbReference>
<reference evidence="15 16" key="1">
    <citation type="journal article" date="2015" name="Genome Announc.">
        <title>Draft Genome Sequences of Marine Isolates of Thalassomonas viridans and Thalassomonas actiniarum.</title>
        <authorList>
            <person name="Olonade I."/>
            <person name="van Zyl L.J."/>
            <person name="Trindade M."/>
        </authorList>
    </citation>
    <scope>NUCLEOTIDE SEQUENCE [LARGE SCALE GENOMIC DNA]</scope>
    <source>
        <strain evidence="15 16">A5K-106</strain>
    </source>
</reference>
<dbReference type="Proteomes" id="UP000032568">
    <property type="component" value="Chromosome"/>
</dbReference>
<organism evidence="15 16">
    <name type="scientific">Thalassomonas actiniarum</name>
    <dbReference type="NCBI Taxonomy" id="485447"/>
    <lineage>
        <taxon>Bacteria</taxon>
        <taxon>Pseudomonadati</taxon>
        <taxon>Pseudomonadota</taxon>
        <taxon>Gammaproteobacteria</taxon>
        <taxon>Alteromonadales</taxon>
        <taxon>Colwelliaceae</taxon>
        <taxon>Thalassomonas</taxon>
    </lineage>
</organism>
<dbReference type="EMBL" id="CP059735">
    <property type="protein sequence ID" value="WDD98575.1"/>
    <property type="molecule type" value="Genomic_DNA"/>
</dbReference>
<feature type="domain" description="Helicase C-terminal" evidence="14">
    <location>
        <begin position="217"/>
        <end position="364"/>
    </location>
</feature>
<sequence>MTTDIHQLLYGHFGYQSFRPGQGEVIQTIVSGRSAAAIFPTGAGKSLCYQLSALCLPHLTLVVSPLLALMKDQLEFLQGKGIAAASIDSAQSKVEAQQVMNRVRSGDIKILMISVERLNNERFRQFIGGVKLSLLVVDEAHCISEWGHNFRPDYLKLPVYMQELAIPQVLLLTATATTAVIEDMGNKLGVQAGDVVLTGFYRANLDLAVLGVSQNDKLAALTSWLQDKHQHSGIIYVTLQQSAEVLAGQLKQQGINAQAYHAGMSGEDRQQIQQQFMSGGIKLIVATIAFGMGIDKSDIRYVVHYDLPKSIENYAQEIGRAGRDGLPSHCLVLANADNLNVLENFVYGDTPQADAIRYVLDEIAQQQGQWQLVLNSLSNDANIRLLTLKTLLVYLELFGVIKPAYSYFAEYKFKLPGKSEQQLISSFSGERADFIEALLQSCDKARTWYTINFDQLQQLYPSDRQRVLTALEYLDSQGLIELQAKTMTQVYQVLNSPYGIEQLTGLLSEKFATKEQSEIKRIHQLLAFFTGDSCLSRRLGQYFADEQLTQNCGHCSVCRGQAAVLPEAAPIAPLESFDFGDISGEIMNKLGHQASSVLISRFLCGLTTPVFTKLRVRKLRGFGLLEHYRFSQVKGWVDAHLADHHNSEPG</sequence>
<keyword evidence="2" id="KW-0479">Metal-binding</keyword>
<dbReference type="SMART" id="SM00490">
    <property type="entry name" value="HELICc"/>
    <property type="match status" value="1"/>
</dbReference>
<keyword evidence="6" id="KW-0067">ATP-binding</keyword>
<gene>
    <name evidence="15" type="ORF">SG35_025535</name>
</gene>
<evidence type="ECO:0000256" key="11">
    <source>
        <dbReference type="ARBA" id="ARBA00044535"/>
    </source>
</evidence>
<dbReference type="PROSITE" id="PS51192">
    <property type="entry name" value="HELICASE_ATP_BIND_1"/>
    <property type="match status" value="1"/>
</dbReference>
<accession>A0AAF0C352</accession>
<dbReference type="GO" id="GO:0005737">
    <property type="term" value="C:cytoplasm"/>
    <property type="evidence" value="ECO:0007669"/>
    <property type="project" value="TreeGrafter"/>
</dbReference>
<evidence type="ECO:0000256" key="12">
    <source>
        <dbReference type="ARBA" id="ARBA00044550"/>
    </source>
</evidence>
<dbReference type="Pfam" id="PF00270">
    <property type="entry name" value="DEAD"/>
    <property type="match status" value="1"/>
</dbReference>
<evidence type="ECO:0000259" key="13">
    <source>
        <dbReference type="PROSITE" id="PS51192"/>
    </source>
</evidence>
<dbReference type="SMART" id="SM00487">
    <property type="entry name" value="DEXDc"/>
    <property type="match status" value="1"/>
</dbReference>
<evidence type="ECO:0000256" key="5">
    <source>
        <dbReference type="ARBA" id="ARBA00022806"/>
    </source>
</evidence>
<evidence type="ECO:0000256" key="9">
    <source>
        <dbReference type="ARBA" id="ARBA00034617"/>
    </source>
</evidence>
<dbReference type="GO" id="GO:0030894">
    <property type="term" value="C:replisome"/>
    <property type="evidence" value="ECO:0007669"/>
    <property type="project" value="TreeGrafter"/>
</dbReference>
<dbReference type="SUPFAM" id="SSF52540">
    <property type="entry name" value="P-loop containing nucleoside triphosphate hydrolases"/>
    <property type="match status" value="1"/>
</dbReference>
<dbReference type="GO" id="GO:0003677">
    <property type="term" value="F:DNA binding"/>
    <property type="evidence" value="ECO:0007669"/>
    <property type="project" value="UniProtKB-KW"/>
</dbReference>
<evidence type="ECO:0000256" key="10">
    <source>
        <dbReference type="ARBA" id="ARBA00034808"/>
    </source>
</evidence>
<evidence type="ECO:0000256" key="1">
    <source>
        <dbReference type="ARBA" id="ARBA00005446"/>
    </source>
</evidence>
<evidence type="ECO:0000256" key="6">
    <source>
        <dbReference type="ARBA" id="ARBA00022840"/>
    </source>
</evidence>
<dbReference type="PROSITE" id="PS51194">
    <property type="entry name" value="HELICASE_CTER"/>
    <property type="match status" value="1"/>
</dbReference>
<evidence type="ECO:0000259" key="14">
    <source>
        <dbReference type="PROSITE" id="PS51194"/>
    </source>
</evidence>
<keyword evidence="8" id="KW-0413">Isomerase</keyword>
<proteinExistence type="inferred from homology"/>
<dbReference type="AlphaFoldDB" id="A0AAF0C352"/>
<dbReference type="GO" id="GO:0009378">
    <property type="term" value="F:four-way junction helicase activity"/>
    <property type="evidence" value="ECO:0007669"/>
    <property type="project" value="TreeGrafter"/>
</dbReference>
<dbReference type="GO" id="GO:0016787">
    <property type="term" value="F:hydrolase activity"/>
    <property type="evidence" value="ECO:0007669"/>
    <property type="project" value="UniProtKB-KW"/>
</dbReference>
<dbReference type="PROSITE" id="PS00690">
    <property type="entry name" value="DEAH_ATP_HELICASE"/>
    <property type="match status" value="1"/>
</dbReference>
<evidence type="ECO:0000256" key="7">
    <source>
        <dbReference type="ARBA" id="ARBA00023125"/>
    </source>
</evidence>
<comment type="catalytic activity">
    <reaction evidence="9">
        <text>Couples ATP hydrolysis with the unwinding of duplex DNA by translocating in the 3'-5' direction.</text>
        <dbReference type="EC" id="5.6.2.4"/>
    </reaction>
</comment>
<dbReference type="InterPro" id="IPR011545">
    <property type="entry name" value="DEAD/DEAH_box_helicase_dom"/>
</dbReference>
<comment type="similarity">
    <text evidence="1">Belongs to the helicase family. RecQ subfamily.</text>
</comment>
<dbReference type="InterPro" id="IPR002464">
    <property type="entry name" value="DNA/RNA_helicase_DEAH_CS"/>
</dbReference>
<dbReference type="Pfam" id="PF00271">
    <property type="entry name" value="Helicase_C"/>
    <property type="match status" value="1"/>
</dbReference>
<dbReference type="GO" id="GO:0005524">
    <property type="term" value="F:ATP binding"/>
    <property type="evidence" value="ECO:0007669"/>
    <property type="project" value="UniProtKB-KW"/>
</dbReference>
<dbReference type="InterPro" id="IPR032284">
    <property type="entry name" value="RecQ_Zn-bd"/>
</dbReference>
<keyword evidence="5 15" id="KW-0347">Helicase</keyword>
<dbReference type="GO" id="GO:0006310">
    <property type="term" value="P:DNA recombination"/>
    <property type="evidence" value="ECO:0007669"/>
    <property type="project" value="InterPro"/>
</dbReference>
<name>A0AAF0C352_9GAMM</name>
<dbReference type="GO" id="GO:0006281">
    <property type="term" value="P:DNA repair"/>
    <property type="evidence" value="ECO:0007669"/>
    <property type="project" value="TreeGrafter"/>
</dbReference>
<evidence type="ECO:0000256" key="8">
    <source>
        <dbReference type="ARBA" id="ARBA00023235"/>
    </source>
</evidence>
<dbReference type="EC" id="5.6.2.4" evidence="10"/>
<dbReference type="RefSeq" id="WP_044833426.1">
    <property type="nucleotide sequence ID" value="NZ_CP059735.1"/>
</dbReference>
<dbReference type="KEGG" id="tact:SG35_025535"/>
<dbReference type="InterPro" id="IPR027417">
    <property type="entry name" value="P-loop_NTPase"/>
</dbReference>
<evidence type="ECO:0000256" key="3">
    <source>
        <dbReference type="ARBA" id="ARBA00022741"/>
    </source>
</evidence>
<keyword evidence="16" id="KW-1185">Reference proteome</keyword>
<feature type="domain" description="Helicase ATP-binding" evidence="13">
    <location>
        <begin position="26"/>
        <end position="194"/>
    </location>
</feature>
<reference evidence="15 16" key="2">
    <citation type="journal article" date="2022" name="Mar. Drugs">
        <title>Bioassay-Guided Fractionation Leads to the Detection of Cholic Acid Generated by the Rare Thalassomonas sp.</title>
        <authorList>
            <person name="Pheiffer F."/>
            <person name="Schneider Y.K."/>
            <person name="Hansen E.H."/>
            <person name="Andersen J.H."/>
            <person name="Isaksson J."/>
            <person name="Busche T."/>
            <person name="R C."/>
            <person name="Kalinowski J."/>
            <person name="Zyl L.V."/>
            <person name="Trindade M."/>
        </authorList>
    </citation>
    <scope>NUCLEOTIDE SEQUENCE [LARGE SCALE GENOMIC DNA]</scope>
    <source>
        <strain evidence="15 16">A5K-106</strain>
    </source>
</reference>
<evidence type="ECO:0000256" key="2">
    <source>
        <dbReference type="ARBA" id="ARBA00022723"/>
    </source>
</evidence>
<dbReference type="InterPro" id="IPR014001">
    <property type="entry name" value="Helicase_ATP-bd"/>
</dbReference>
<dbReference type="CDD" id="cd18794">
    <property type="entry name" value="SF2_C_RecQ"/>
    <property type="match status" value="1"/>
</dbReference>
<dbReference type="PANTHER" id="PTHR13710:SF105">
    <property type="entry name" value="ATP-DEPENDENT DNA HELICASE Q1"/>
    <property type="match status" value="1"/>
</dbReference>
<dbReference type="GO" id="GO:0043138">
    <property type="term" value="F:3'-5' DNA helicase activity"/>
    <property type="evidence" value="ECO:0007669"/>
    <property type="project" value="UniProtKB-EC"/>
</dbReference>
<protein>
    <recommendedName>
        <fullName evidence="11">ATP-dependent DNA helicase RecQ</fullName>
        <ecNumber evidence="10">5.6.2.4</ecNumber>
    </recommendedName>
    <alternativeName>
        <fullName evidence="12">DNA 3'-5' helicase RecQ</fullName>
    </alternativeName>
</protein>
<keyword evidence="3" id="KW-0547">Nucleotide-binding</keyword>
<dbReference type="Pfam" id="PF16124">
    <property type="entry name" value="RecQ_Zn_bind"/>
    <property type="match status" value="1"/>
</dbReference>
<keyword evidence="4" id="KW-0378">Hydrolase</keyword>
<dbReference type="InterPro" id="IPR004589">
    <property type="entry name" value="DNA_helicase_ATP-dep_RecQ"/>
</dbReference>
<evidence type="ECO:0000313" key="16">
    <source>
        <dbReference type="Proteomes" id="UP000032568"/>
    </source>
</evidence>
<dbReference type="InterPro" id="IPR001650">
    <property type="entry name" value="Helicase_C-like"/>
</dbReference>
<dbReference type="GO" id="GO:0043590">
    <property type="term" value="C:bacterial nucleoid"/>
    <property type="evidence" value="ECO:0007669"/>
    <property type="project" value="TreeGrafter"/>
</dbReference>
<keyword evidence="7" id="KW-0238">DNA-binding</keyword>
<dbReference type="GO" id="GO:0046872">
    <property type="term" value="F:metal ion binding"/>
    <property type="evidence" value="ECO:0007669"/>
    <property type="project" value="UniProtKB-KW"/>
</dbReference>
<evidence type="ECO:0000256" key="4">
    <source>
        <dbReference type="ARBA" id="ARBA00022801"/>
    </source>
</evidence>
<dbReference type="InterPro" id="IPR036388">
    <property type="entry name" value="WH-like_DNA-bd_sf"/>
</dbReference>
<dbReference type="Gene3D" id="3.40.50.300">
    <property type="entry name" value="P-loop containing nucleotide triphosphate hydrolases"/>
    <property type="match status" value="2"/>
</dbReference>
<dbReference type="Gene3D" id="1.10.10.10">
    <property type="entry name" value="Winged helix-like DNA-binding domain superfamily/Winged helix DNA-binding domain"/>
    <property type="match status" value="1"/>
</dbReference>